<dbReference type="SUPFAM" id="SSF46785">
    <property type="entry name" value="Winged helix' DNA-binding domain"/>
    <property type="match status" value="1"/>
</dbReference>
<feature type="compositionally biased region" description="Basic and acidic residues" evidence="1">
    <location>
        <begin position="170"/>
        <end position="179"/>
    </location>
</feature>
<accession>A0A414NGU8</accession>
<feature type="region of interest" description="Disordered" evidence="1">
    <location>
        <begin position="115"/>
        <end position="201"/>
    </location>
</feature>
<dbReference type="InParanoid" id="A0A414NGU8"/>
<reference evidence="2 3" key="1">
    <citation type="submission" date="2018-08" db="EMBL/GenBank/DDBJ databases">
        <title>A genome reference for cultivated species of the human gut microbiota.</title>
        <authorList>
            <person name="Zou Y."/>
            <person name="Xue W."/>
            <person name="Luo G."/>
        </authorList>
    </citation>
    <scope>NUCLEOTIDE SEQUENCE [LARGE SCALE GENOMIC DNA]</scope>
    <source>
        <strain evidence="2 3">AM25-33</strain>
    </source>
</reference>
<evidence type="ECO:0008006" key="4">
    <source>
        <dbReference type="Google" id="ProtNLM"/>
    </source>
</evidence>
<dbReference type="InterPro" id="IPR036388">
    <property type="entry name" value="WH-like_DNA-bd_sf"/>
</dbReference>
<dbReference type="AlphaFoldDB" id="A0A414NGU8"/>
<protein>
    <recommendedName>
        <fullName evidence="4">Helix-turn-helix domain-containing protein</fullName>
    </recommendedName>
</protein>
<comment type="caution">
    <text evidence="2">The sequence shown here is derived from an EMBL/GenBank/DDBJ whole genome shotgun (WGS) entry which is preliminary data.</text>
</comment>
<sequence>MSLTPAQRRCSVAREGGAYRPASLSGTYSRVPHEVIAEAHRLGMPNVWAVLLMLLSYTGEDSGGVWASCPRSTVCDVLGLTQNQVHDAVKALRRKGLIETLRRGGNGRASVYRLGVGGGPEPTPTDTAFETSGVGGGLEATPTSPHVAAESWWGSRTHPKNGVGGGPEHTPQRTSKEVLIETSSDGPRTRGSEGRAPVDYPPLPVVLPSEAAMEAVRSGVW</sequence>
<keyword evidence="3" id="KW-1185">Reference proteome</keyword>
<organism evidence="2 3">
    <name type="scientific">Collinsella intestinalis</name>
    <dbReference type="NCBI Taxonomy" id="147207"/>
    <lineage>
        <taxon>Bacteria</taxon>
        <taxon>Bacillati</taxon>
        <taxon>Actinomycetota</taxon>
        <taxon>Coriobacteriia</taxon>
        <taxon>Coriobacteriales</taxon>
        <taxon>Coriobacteriaceae</taxon>
        <taxon>Collinsella</taxon>
    </lineage>
</organism>
<proteinExistence type="predicted"/>
<dbReference type="Gene3D" id="1.10.10.10">
    <property type="entry name" value="Winged helix-like DNA-binding domain superfamily/Winged helix DNA-binding domain"/>
    <property type="match status" value="1"/>
</dbReference>
<gene>
    <name evidence="2" type="ORF">DW682_04690</name>
</gene>
<dbReference type="Proteomes" id="UP000283983">
    <property type="component" value="Unassembled WGS sequence"/>
</dbReference>
<name>A0A414NGU8_9ACTN</name>
<dbReference type="EMBL" id="QSLJ01000001">
    <property type="protein sequence ID" value="RHF38973.1"/>
    <property type="molecule type" value="Genomic_DNA"/>
</dbReference>
<evidence type="ECO:0000313" key="2">
    <source>
        <dbReference type="EMBL" id="RHF38973.1"/>
    </source>
</evidence>
<evidence type="ECO:0000313" key="3">
    <source>
        <dbReference type="Proteomes" id="UP000283983"/>
    </source>
</evidence>
<dbReference type="InterPro" id="IPR036390">
    <property type="entry name" value="WH_DNA-bd_sf"/>
</dbReference>
<evidence type="ECO:0000256" key="1">
    <source>
        <dbReference type="SAM" id="MobiDB-lite"/>
    </source>
</evidence>